<evidence type="ECO:0000256" key="4">
    <source>
        <dbReference type="ARBA" id="ARBA00023319"/>
    </source>
</evidence>
<keyword evidence="3" id="KW-1064">Adaptive immunity</keyword>
<evidence type="ECO:0000256" key="5">
    <source>
        <dbReference type="SAM" id="SignalP"/>
    </source>
</evidence>
<dbReference type="InterPro" id="IPR013106">
    <property type="entry name" value="Ig_V-set"/>
</dbReference>
<dbReference type="AlphaFoldDB" id="A0A286XSQ7"/>
<evidence type="ECO:0000313" key="7">
    <source>
        <dbReference type="Ensembl" id="ENSCPOP00000028400.1"/>
    </source>
</evidence>
<keyword evidence="1 5" id="KW-0732">Signal</keyword>
<dbReference type="GO" id="GO:0007166">
    <property type="term" value="P:cell surface receptor signaling pathway"/>
    <property type="evidence" value="ECO:0007669"/>
    <property type="project" value="TreeGrafter"/>
</dbReference>
<dbReference type="InterPro" id="IPR050413">
    <property type="entry name" value="TCR_beta_variable"/>
</dbReference>
<reference evidence="7" key="3">
    <citation type="submission" date="2025-09" db="UniProtKB">
        <authorList>
            <consortium name="Ensembl"/>
        </authorList>
    </citation>
    <scope>IDENTIFICATION</scope>
    <source>
        <strain evidence="7">2N</strain>
    </source>
</reference>
<keyword evidence="8" id="KW-1185">Reference proteome</keyword>
<evidence type="ECO:0000256" key="3">
    <source>
        <dbReference type="ARBA" id="ARBA00023130"/>
    </source>
</evidence>
<feature type="signal peptide" evidence="5">
    <location>
        <begin position="1"/>
        <end position="26"/>
    </location>
</feature>
<keyword evidence="2" id="KW-0391">Immunity</keyword>
<dbReference type="PANTHER" id="PTHR23268">
    <property type="entry name" value="T-CELL RECEPTOR BETA CHAIN"/>
    <property type="match status" value="1"/>
</dbReference>
<evidence type="ECO:0000256" key="2">
    <source>
        <dbReference type="ARBA" id="ARBA00022859"/>
    </source>
</evidence>
<dbReference type="eggNOG" id="ENOG502SA48">
    <property type="taxonomic scope" value="Eukaryota"/>
</dbReference>
<dbReference type="VEuPathDB" id="HostDB:ENSCPOG00000038847"/>
<dbReference type="InterPro" id="IPR036179">
    <property type="entry name" value="Ig-like_dom_sf"/>
</dbReference>
<dbReference type="Proteomes" id="UP000005447">
    <property type="component" value="Unassembled WGS sequence"/>
</dbReference>
<dbReference type="EMBL" id="AAKN02015439">
    <property type="status" value="NOT_ANNOTATED_CDS"/>
    <property type="molecule type" value="Genomic_DNA"/>
</dbReference>
<dbReference type="PANTHER" id="PTHR23268:SF20">
    <property type="entry name" value="T CELL RECEPTOR BETA VARIABLE 7-4-RELATED"/>
    <property type="match status" value="1"/>
</dbReference>
<evidence type="ECO:0000256" key="1">
    <source>
        <dbReference type="ARBA" id="ARBA00022729"/>
    </source>
</evidence>
<feature type="chain" id="PRO_5013194074" description="Ig-like domain-containing protein" evidence="5">
    <location>
        <begin position="27"/>
        <end position="116"/>
    </location>
</feature>
<dbReference type="Bgee" id="ENSCPOG00000038847">
    <property type="expression patterns" value="Expressed in thyroid gland and 1 other cell type or tissue"/>
</dbReference>
<dbReference type="InParanoid" id="A0A286XSQ7"/>
<evidence type="ECO:0000259" key="6">
    <source>
        <dbReference type="PROSITE" id="PS50835"/>
    </source>
</evidence>
<protein>
    <recommendedName>
        <fullName evidence="6">Ig-like domain-containing protein</fullName>
    </recommendedName>
</protein>
<dbReference type="Gene3D" id="2.60.40.10">
    <property type="entry name" value="Immunoglobulins"/>
    <property type="match status" value="1"/>
</dbReference>
<sequence length="116" mass="13104">MGTRFFSWFALCLLGIASVFIDHTEAGVSQSPSYKVTIKGQNVTFRCDPISGHTFLYWYQKNPEQGPKFLMYFQNELPSDTSGMPTERFSTERTEGTFSHLKIKSAQPGDSAVYLC</sequence>
<name>A0A286XSQ7_CAVPO</name>
<dbReference type="STRING" id="10141.ENSCPOP00000028400"/>
<evidence type="ECO:0000313" key="8">
    <source>
        <dbReference type="Proteomes" id="UP000005447"/>
    </source>
</evidence>
<dbReference type="InterPro" id="IPR007110">
    <property type="entry name" value="Ig-like_dom"/>
</dbReference>
<reference evidence="7" key="2">
    <citation type="submission" date="2025-08" db="UniProtKB">
        <authorList>
            <consortium name="Ensembl"/>
        </authorList>
    </citation>
    <scope>IDENTIFICATION</scope>
    <source>
        <strain evidence="7">2N</strain>
    </source>
</reference>
<feature type="domain" description="Ig-like" evidence="6">
    <location>
        <begin position="26"/>
        <end position="116"/>
    </location>
</feature>
<dbReference type="FunCoup" id="A0A286XSQ7">
    <property type="interactions" value="354"/>
</dbReference>
<dbReference type="PROSITE" id="PS50835">
    <property type="entry name" value="IG_LIKE"/>
    <property type="match status" value="1"/>
</dbReference>
<dbReference type="SUPFAM" id="SSF48726">
    <property type="entry name" value="Immunoglobulin"/>
    <property type="match status" value="1"/>
</dbReference>
<accession>A0A286XSQ7</accession>
<reference evidence="8" key="1">
    <citation type="journal article" date="2011" name="Nature">
        <title>A high-resolution map of human evolutionary constraint using 29 mammals.</title>
        <authorList>
            <person name="Lindblad-Toh K."/>
            <person name="Garber M."/>
            <person name="Zuk O."/>
            <person name="Lin M.F."/>
            <person name="Parker B.J."/>
            <person name="Washietl S."/>
            <person name="Kheradpour P."/>
            <person name="Ernst J."/>
            <person name="Jordan G."/>
            <person name="Mauceli E."/>
            <person name="Ward L.D."/>
            <person name="Lowe C.B."/>
            <person name="Holloway A.K."/>
            <person name="Clamp M."/>
            <person name="Gnerre S."/>
            <person name="Alfoldi J."/>
            <person name="Beal K."/>
            <person name="Chang J."/>
            <person name="Clawson H."/>
            <person name="Cuff J."/>
            <person name="Di Palma F."/>
            <person name="Fitzgerald S."/>
            <person name="Flicek P."/>
            <person name="Guttman M."/>
            <person name="Hubisz M.J."/>
            <person name="Jaffe D.B."/>
            <person name="Jungreis I."/>
            <person name="Kent W.J."/>
            <person name="Kostka D."/>
            <person name="Lara M."/>
            <person name="Martins A.L."/>
            <person name="Massingham T."/>
            <person name="Moltke I."/>
            <person name="Raney B.J."/>
            <person name="Rasmussen M.D."/>
            <person name="Robinson J."/>
            <person name="Stark A."/>
            <person name="Vilella A.J."/>
            <person name="Wen J."/>
            <person name="Xie X."/>
            <person name="Zody M.C."/>
            <person name="Baldwin J."/>
            <person name="Bloom T."/>
            <person name="Chin C.W."/>
            <person name="Heiman D."/>
            <person name="Nicol R."/>
            <person name="Nusbaum C."/>
            <person name="Young S."/>
            <person name="Wilkinson J."/>
            <person name="Worley K.C."/>
            <person name="Kovar C.L."/>
            <person name="Muzny D.M."/>
            <person name="Gibbs R.A."/>
            <person name="Cree A."/>
            <person name="Dihn H.H."/>
            <person name="Fowler G."/>
            <person name="Jhangiani S."/>
            <person name="Joshi V."/>
            <person name="Lee S."/>
            <person name="Lewis L.R."/>
            <person name="Nazareth L.V."/>
            <person name="Okwuonu G."/>
            <person name="Santibanez J."/>
            <person name="Warren W.C."/>
            <person name="Mardis E.R."/>
            <person name="Weinstock G.M."/>
            <person name="Wilson R.K."/>
            <person name="Delehaunty K."/>
            <person name="Dooling D."/>
            <person name="Fronik C."/>
            <person name="Fulton L."/>
            <person name="Fulton B."/>
            <person name="Graves T."/>
            <person name="Minx P."/>
            <person name="Sodergren E."/>
            <person name="Birney E."/>
            <person name="Margulies E.H."/>
            <person name="Herrero J."/>
            <person name="Green E.D."/>
            <person name="Haussler D."/>
            <person name="Siepel A."/>
            <person name="Goldman N."/>
            <person name="Pollard K.S."/>
            <person name="Pedersen J.S."/>
            <person name="Lander E.S."/>
            <person name="Kellis M."/>
        </authorList>
    </citation>
    <scope>NUCLEOTIDE SEQUENCE [LARGE SCALE GENOMIC DNA]</scope>
    <source>
        <strain evidence="8">2N</strain>
    </source>
</reference>
<proteinExistence type="predicted"/>
<organism evidence="7 8">
    <name type="scientific">Cavia porcellus</name>
    <name type="common">Guinea pig</name>
    <dbReference type="NCBI Taxonomy" id="10141"/>
    <lineage>
        <taxon>Eukaryota</taxon>
        <taxon>Metazoa</taxon>
        <taxon>Chordata</taxon>
        <taxon>Craniata</taxon>
        <taxon>Vertebrata</taxon>
        <taxon>Euteleostomi</taxon>
        <taxon>Mammalia</taxon>
        <taxon>Eutheria</taxon>
        <taxon>Euarchontoglires</taxon>
        <taxon>Glires</taxon>
        <taxon>Rodentia</taxon>
        <taxon>Hystricomorpha</taxon>
        <taxon>Caviidae</taxon>
        <taxon>Cavia</taxon>
    </lineage>
</organism>
<dbReference type="Ensembl" id="ENSCPOT00000033768.1">
    <property type="protein sequence ID" value="ENSCPOP00000028400.1"/>
    <property type="gene ID" value="ENSCPOG00000038847.1"/>
</dbReference>
<keyword evidence="4" id="KW-0393">Immunoglobulin domain</keyword>
<dbReference type="OMA" id="FSTCVST"/>
<dbReference type="GO" id="GO:0005886">
    <property type="term" value="C:plasma membrane"/>
    <property type="evidence" value="ECO:0007669"/>
    <property type="project" value="TreeGrafter"/>
</dbReference>
<dbReference type="GeneTree" id="ENSGT00940000154460"/>
<dbReference type="GO" id="GO:0002250">
    <property type="term" value="P:adaptive immune response"/>
    <property type="evidence" value="ECO:0007669"/>
    <property type="project" value="UniProtKB-KW"/>
</dbReference>
<dbReference type="Pfam" id="PF07686">
    <property type="entry name" value="V-set"/>
    <property type="match status" value="1"/>
</dbReference>
<dbReference type="InterPro" id="IPR013783">
    <property type="entry name" value="Ig-like_fold"/>
</dbReference>